<evidence type="ECO:0000256" key="1">
    <source>
        <dbReference type="ARBA" id="ARBA00001936"/>
    </source>
</evidence>
<organism evidence="9 10">
    <name type="scientific">Bacillus salipaludis</name>
    <dbReference type="NCBI Taxonomy" id="2547811"/>
    <lineage>
        <taxon>Bacteria</taxon>
        <taxon>Bacillati</taxon>
        <taxon>Bacillota</taxon>
        <taxon>Bacilli</taxon>
        <taxon>Bacillales</taxon>
        <taxon>Bacillaceae</taxon>
        <taxon>Bacillus</taxon>
    </lineage>
</organism>
<dbReference type="InterPro" id="IPR002933">
    <property type="entry name" value="Peptidase_M20"/>
</dbReference>
<dbReference type="PIRSF" id="PIRSF001235">
    <property type="entry name" value="Amidase_carbamoylase"/>
    <property type="match status" value="1"/>
</dbReference>
<feature type="binding site" evidence="7">
    <location>
        <position position="209"/>
    </location>
    <ligand>
        <name>Zn(2+)</name>
        <dbReference type="ChEBI" id="CHEBI:29105"/>
        <label>1</label>
    </ligand>
</feature>
<sequence length="426" mass="45959">MSEGTGLMIQADRLWNDLMTLGKIGKGKDGGVTRTSFDSEDIKARKFLLQLLKDADLDPYMDEAGNIFGQIHGKNPNLPAILIGSHIDTVHSGGRFDGAMGVLMGVEVLRSIKEKGIQPERTVKVVSFTDEEGARFDYAFVGSTALSGAISSDQLQKDLATALDQEGFSYLEAMKRASMEGGYFSRINPEELGKACVRKAEIKAYIEVHIEQGKVLESRDLAVGVVSGISGGHWAEVTITGEAGYAGTIGMLERKDALTAVGECLLAIEKIARDSGGSVATVGKVAVKPGSGNVIPGRVDFTLDVRDISDERRELTVKKINEALREISADRGVDCEIRPFQFIASVMSSPLVVEAIKEAFIELDYPICELPSGAAHDAMVMGGITEIGMIFVRSRGGISHHPDEWSSFEDVALGCEVLYHTTMKLL</sequence>
<keyword evidence="6" id="KW-0464">Manganese</keyword>
<comment type="subunit">
    <text evidence="3">Homodimer.</text>
</comment>
<feature type="binding site" evidence="7">
    <location>
        <position position="400"/>
    </location>
    <ligand>
        <name>Zn(2+)</name>
        <dbReference type="ChEBI" id="CHEBI:29105"/>
        <label>2</label>
    </ligand>
</feature>
<gene>
    <name evidence="9" type="ORF">E2K98_15105</name>
</gene>
<evidence type="ECO:0000256" key="4">
    <source>
        <dbReference type="ARBA" id="ARBA00022723"/>
    </source>
</evidence>
<dbReference type="NCBIfam" id="NF006771">
    <property type="entry name" value="PRK09290.1-5"/>
    <property type="match status" value="1"/>
</dbReference>
<dbReference type="CDD" id="cd03884">
    <property type="entry name" value="M20_bAS"/>
    <property type="match status" value="1"/>
</dbReference>
<feature type="binding site" evidence="7">
    <location>
        <position position="132"/>
    </location>
    <ligand>
        <name>Zn(2+)</name>
        <dbReference type="ChEBI" id="CHEBI:29105"/>
        <label>2</label>
    </ligand>
</feature>
<dbReference type="Proteomes" id="UP000295132">
    <property type="component" value="Unassembled WGS sequence"/>
</dbReference>
<feature type="binding site" evidence="7">
    <location>
        <position position="97"/>
    </location>
    <ligand>
        <name>Zn(2+)</name>
        <dbReference type="ChEBI" id="CHEBI:29105"/>
        <label>1</label>
    </ligand>
</feature>
<dbReference type="Gene3D" id="3.30.70.360">
    <property type="match status" value="1"/>
</dbReference>
<name>A0A4R5VSZ5_9BACI</name>
<dbReference type="InterPro" id="IPR036264">
    <property type="entry name" value="Bact_exopeptidase_dim_dom"/>
</dbReference>
<evidence type="ECO:0000256" key="5">
    <source>
        <dbReference type="ARBA" id="ARBA00022801"/>
    </source>
</evidence>
<evidence type="ECO:0000256" key="7">
    <source>
        <dbReference type="PIRSR" id="PIRSR001235-1"/>
    </source>
</evidence>
<dbReference type="GO" id="GO:0016813">
    <property type="term" value="F:hydrolase activity, acting on carbon-nitrogen (but not peptide) bonds, in linear amidines"/>
    <property type="evidence" value="ECO:0007669"/>
    <property type="project" value="InterPro"/>
</dbReference>
<feature type="binding site" evidence="7">
    <location>
        <position position="97"/>
    </location>
    <ligand>
        <name>Zn(2+)</name>
        <dbReference type="ChEBI" id="CHEBI:29105"/>
        <label>2</label>
    </ligand>
</feature>
<dbReference type="RefSeq" id="WP_133335457.1">
    <property type="nucleotide sequence ID" value="NZ_SMYO01000006.1"/>
</dbReference>
<dbReference type="Pfam" id="PF07687">
    <property type="entry name" value="M20_dimer"/>
    <property type="match status" value="1"/>
</dbReference>
<comment type="similarity">
    <text evidence="2">Belongs to the peptidase M20 family.</text>
</comment>
<comment type="cofactor">
    <cofactor evidence="7">
        <name>Zn(2+)</name>
        <dbReference type="ChEBI" id="CHEBI:29105"/>
    </cofactor>
    <text evidence="7">Binds 2 Zn(2+) ions per subunit.</text>
</comment>
<protein>
    <submittedName>
        <fullName evidence="9">Zn-dependent hydrolase</fullName>
    </submittedName>
</protein>
<dbReference type="SUPFAM" id="SSF53187">
    <property type="entry name" value="Zn-dependent exopeptidases"/>
    <property type="match status" value="1"/>
</dbReference>
<reference evidence="9 10" key="1">
    <citation type="submission" date="2019-03" db="EMBL/GenBank/DDBJ databases">
        <title>Bacillus niacini sp. nov. a Nicotinate-Metabolizing Mesophile Isolated from Soil.</title>
        <authorList>
            <person name="Zhang G."/>
        </authorList>
    </citation>
    <scope>NUCLEOTIDE SEQUENCE [LARGE SCALE GENOMIC DNA]</scope>
    <source>
        <strain evidence="9 10">WN066</strain>
    </source>
</reference>
<evidence type="ECO:0000256" key="3">
    <source>
        <dbReference type="ARBA" id="ARBA00011738"/>
    </source>
</evidence>
<dbReference type="PANTHER" id="PTHR32494">
    <property type="entry name" value="ALLANTOATE DEIMINASE-RELATED"/>
    <property type="match status" value="1"/>
</dbReference>
<proteinExistence type="inferred from homology"/>
<evidence type="ECO:0000313" key="9">
    <source>
        <dbReference type="EMBL" id="TDK61031.1"/>
    </source>
</evidence>
<feature type="binding site" evidence="7">
    <location>
        <position position="86"/>
    </location>
    <ligand>
        <name>Zn(2+)</name>
        <dbReference type="ChEBI" id="CHEBI:29105"/>
        <label>1</label>
    </ligand>
</feature>
<dbReference type="AlphaFoldDB" id="A0A4R5VSZ5"/>
<feature type="domain" description="Peptidase M20 dimerisation" evidence="8">
    <location>
        <begin position="229"/>
        <end position="328"/>
    </location>
</feature>
<comment type="cofactor">
    <cofactor evidence="1">
        <name>Mn(2+)</name>
        <dbReference type="ChEBI" id="CHEBI:29035"/>
    </cofactor>
</comment>
<dbReference type="SUPFAM" id="SSF55031">
    <property type="entry name" value="Bacterial exopeptidase dimerisation domain"/>
    <property type="match status" value="1"/>
</dbReference>
<evidence type="ECO:0000259" key="8">
    <source>
        <dbReference type="Pfam" id="PF07687"/>
    </source>
</evidence>
<dbReference type="GO" id="GO:0046872">
    <property type="term" value="F:metal ion binding"/>
    <property type="evidence" value="ECO:0007669"/>
    <property type="project" value="UniProtKB-KW"/>
</dbReference>
<accession>A0A4R5VSZ5</accession>
<evidence type="ECO:0000256" key="6">
    <source>
        <dbReference type="ARBA" id="ARBA00023211"/>
    </source>
</evidence>
<dbReference type="InterPro" id="IPR011650">
    <property type="entry name" value="Peptidase_M20_dimer"/>
</dbReference>
<dbReference type="Pfam" id="PF01546">
    <property type="entry name" value="Peptidase_M20"/>
    <property type="match status" value="1"/>
</dbReference>
<evidence type="ECO:0000313" key="10">
    <source>
        <dbReference type="Proteomes" id="UP000295132"/>
    </source>
</evidence>
<dbReference type="InterPro" id="IPR010158">
    <property type="entry name" value="Amidase_Cbmase"/>
</dbReference>
<dbReference type="PANTHER" id="PTHR32494:SF19">
    <property type="entry name" value="ALLANTOATE DEIMINASE-RELATED"/>
    <property type="match status" value="1"/>
</dbReference>
<keyword evidence="5 9" id="KW-0378">Hydrolase</keyword>
<keyword evidence="7" id="KW-0862">Zinc</keyword>
<keyword evidence="4 7" id="KW-0479">Metal-binding</keyword>
<dbReference type="EMBL" id="SMYO01000006">
    <property type="protein sequence ID" value="TDK61031.1"/>
    <property type="molecule type" value="Genomic_DNA"/>
</dbReference>
<evidence type="ECO:0000256" key="2">
    <source>
        <dbReference type="ARBA" id="ARBA00006153"/>
    </source>
</evidence>
<comment type="caution">
    <text evidence="9">The sequence shown here is derived from an EMBL/GenBank/DDBJ whole genome shotgun (WGS) entry which is preliminary data.</text>
</comment>
<dbReference type="Gene3D" id="3.40.630.10">
    <property type="entry name" value="Zn peptidases"/>
    <property type="match status" value="1"/>
</dbReference>
<dbReference type="NCBIfam" id="TIGR01879">
    <property type="entry name" value="hydantase"/>
    <property type="match status" value="1"/>
</dbReference>